<reference evidence="2" key="1">
    <citation type="submission" date="2023-02" db="EMBL/GenBank/DDBJ databases">
        <title>Genome sequence of Hyphococcus flavus.</title>
        <authorList>
            <person name="Rong J.-C."/>
            <person name="Zhao Q."/>
            <person name="Yi M."/>
            <person name="Wu J.-Y."/>
        </authorList>
    </citation>
    <scope>NUCLEOTIDE SEQUENCE</scope>
    <source>
        <strain evidence="2">MCCC 1K03223</strain>
    </source>
</reference>
<dbReference type="CDD" id="cd03801">
    <property type="entry name" value="GT4_PimA-like"/>
    <property type="match status" value="1"/>
</dbReference>
<dbReference type="SUPFAM" id="SSF53756">
    <property type="entry name" value="UDP-Glycosyltransferase/glycogen phosphorylase"/>
    <property type="match status" value="1"/>
</dbReference>
<evidence type="ECO:0000259" key="1">
    <source>
        <dbReference type="Pfam" id="PF00534"/>
    </source>
</evidence>
<evidence type="ECO:0000313" key="2">
    <source>
        <dbReference type="EMBL" id="WDI33233.1"/>
    </source>
</evidence>
<sequence length="257" mass="27441">MLRADRVIANSGFTAERILAISPEIADRLRVIPRGVDVDLFDPAKVSADRINHVTRSWGLGENLGLKILLPARLTPWKGHETAIKAVERLKRALEPSQATGQGPGLTLVFCGGAQGKRDYERKLRAMIDERGVRAMIHMVGECADMPAAYAWADLVIAPSTKPEAFGRVVVEAGAMGKPVIATEHGGALDTVVAGETGLLVKPGDEDALCAAILNLRGQSESTRKVMGEAARARVSSIYSSSAMCDATLGVYRELLA</sequence>
<dbReference type="KEGG" id="hfl:PUV54_00860"/>
<dbReference type="PANTHER" id="PTHR12526">
    <property type="entry name" value="GLYCOSYLTRANSFERASE"/>
    <property type="match status" value="1"/>
</dbReference>
<protein>
    <submittedName>
        <fullName evidence="2">Glycosyltransferase family 4 protein</fullName>
    </submittedName>
</protein>
<accession>A0AAE9ZDT1</accession>
<dbReference type="AlphaFoldDB" id="A0AAE9ZDT1"/>
<dbReference type="Proteomes" id="UP001214043">
    <property type="component" value="Chromosome"/>
</dbReference>
<name>A0AAE9ZDT1_9PROT</name>
<organism evidence="2 3">
    <name type="scientific">Hyphococcus flavus</name>
    <dbReference type="NCBI Taxonomy" id="1866326"/>
    <lineage>
        <taxon>Bacteria</taxon>
        <taxon>Pseudomonadati</taxon>
        <taxon>Pseudomonadota</taxon>
        <taxon>Alphaproteobacteria</taxon>
        <taxon>Parvularculales</taxon>
        <taxon>Parvularculaceae</taxon>
        <taxon>Hyphococcus</taxon>
    </lineage>
</organism>
<dbReference type="InterPro" id="IPR001296">
    <property type="entry name" value="Glyco_trans_1"/>
</dbReference>
<feature type="domain" description="Glycosyl transferase family 1" evidence="1">
    <location>
        <begin position="67"/>
        <end position="233"/>
    </location>
</feature>
<dbReference type="GO" id="GO:0016757">
    <property type="term" value="F:glycosyltransferase activity"/>
    <property type="evidence" value="ECO:0007669"/>
    <property type="project" value="InterPro"/>
</dbReference>
<dbReference type="Gene3D" id="3.40.50.2000">
    <property type="entry name" value="Glycogen Phosphorylase B"/>
    <property type="match status" value="2"/>
</dbReference>
<gene>
    <name evidence="2" type="ORF">PUV54_00860</name>
</gene>
<proteinExistence type="predicted"/>
<dbReference type="EMBL" id="CP118166">
    <property type="protein sequence ID" value="WDI33233.1"/>
    <property type="molecule type" value="Genomic_DNA"/>
</dbReference>
<evidence type="ECO:0000313" key="3">
    <source>
        <dbReference type="Proteomes" id="UP001214043"/>
    </source>
</evidence>
<dbReference type="Pfam" id="PF00534">
    <property type="entry name" value="Glycos_transf_1"/>
    <property type="match status" value="1"/>
</dbReference>
<keyword evidence="3" id="KW-1185">Reference proteome</keyword>